<evidence type="ECO:0000259" key="5">
    <source>
        <dbReference type="Pfam" id="PF00496"/>
    </source>
</evidence>
<dbReference type="GO" id="GO:0030288">
    <property type="term" value="C:outer membrane-bounded periplasmic space"/>
    <property type="evidence" value="ECO:0007669"/>
    <property type="project" value="UniProtKB-ARBA"/>
</dbReference>
<sequence length="506" mass="56414">MLKHHSLKKLALATLLVVSSSSVWADTSLTVAQRQDPNSWDPIDTFLVAWSSAGGSLFDGLVLRDENLKLQPGLATSWEILEDGLRMRFKLSEGVKFHNGEDFNADAVKFTFDRLLGEEGAKGPQRSNYLSIKSIEVVDDHTVDFVMNAPDPVMLTKLAGYGAMIVPPKYITEKGDAHFNMNPVGTGPFKFKSYTQGDKLELVINPDYFGGKPKLDNLTYRFIREDATRLAELQAGRVDVVHDIAFSAIPTVKENDSIEIVSVAGPSIMSYQFNTKAGITKDLKVRQAINMAVDKKVLIDAFLGGYGTPIDSLQGKLSFGYDPDLKGYPFDPEKAKQLLKEAGVKPGTEITIDYRANNAAVGEISQAMTSFLQNVGLNAKLKPIESSVFLNDIVPKGKTDELFQFTWGGWTFDFDNTAYLIYHDGERWNPYGTSEEMNKLLEAQRSIVDQDERLKILRQVGQLAHDNAYHLPLYNEDTIYAVSKKVKGFVPAPDRRMRYLTTTVEE</sequence>
<proteinExistence type="inferred from homology"/>
<dbReference type="Gene3D" id="3.90.76.10">
    <property type="entry name" value="Dipeptide-binding Protein, Domain 1"/>
    <property type="match status" value="1"/>
</dbReference>
<dbReference type="SUPFAM" id="SSF53850">
    <property type="entry name" value="Periplasmic binding protein-like II"/>
    <property type="match status" value="1"/>
</dbReference>
<name>A0A1I2QW36_9GAMM</name>
<feature type="signal peptide" evidence="4">
    <location>
        <begin position="1"/>
        <end position="25"/>
    </location>
</feature>
<dbReference type="Gene3D" id="3.40.190.10">
    <property type="entry name" value="Periplasmic binding protein-like II"/>
    <property type="match status" value="1"/>
</dbReference>
<organism evidence="6 7">
    <name type="scientific">Neptunomonas qingdaonensis</name>
    <dbReference type="NCBI Taxonomy" id="1045558"/>
    <lineage>
        <taxon>Bacteria</taxon>
        <taxon>Pseudomonadati</taxon>
        <taxon>Pseudomonadota</taxon>
        <taxon>Gammaproteobacteria</taxon>
        <taxon>Oceanospirillales</taxon>
        <taxon>Oceanospirillaceae</taxon>
        <taxon>Neptunomonas</taxon>
    </lineage>
</organism>
<dbReference type="GO" id="GO:0043190">
    <property type="term" value="C:ATP-binding cassette (ABC) transporter complex"/>
    <property type="evidence" value="ECO:0007669"/>
    <property type="project" value="InterPro"/>
</dbReference>
<keyword evidence="2" id="KW-0813">Transport</keyword>
<gene>
    <name evidence="6" type="ORF">SAMN05216175_10577</name>
</gene>
<comment type="similarity">
    <text evidence="1">Belongs to the bacterial solute-binding protein 5 family.</text>
</comment>
<protein>
    <submittedName>
        <fullName evidence="6">Peptide/nickel transport system substrate-binding protein</fullName>
    </submittedName>
</protein>
<dbReference type="Proteomes" id="UP000198623">
    <property type="component" value="Unassembled WGS sequence"/>
</dbReference>
<evidence type="ECO:0000313" key="6">
    <source>
        <dbReference type="EMBL" id="SFG30517.1"/>
    </source>
</evidence>
<evidence type="ECO:0000313" key="7">
    <source>
        <dbReference type="Proteomes" id="UP000198623"/>
    </source>
</evidence>
<evidence type="ECO:0000256" key="2">
    <source>
        <dbReference type="ARBA" id="ARBA00022448"/>
    </source>
</evidence>
<accession>A0A1I2QW36</accession>
<dbReference type="CDD" id="cd00995">
    <property type="entry name" value="PBP2_NikA_DppA_OppA_like"/>
    <property type="match status" value="1"/>
</dbReference>
<dbReference type="GO" id="GO:0015833">
    <property type="term" value="P:peptide transport"/>
    <property type="evidence" value="ECO:0007669"/>
    <property type="project" value="TreeGrafter"/>
</dbReference>
<dbReference type="PANTHER" id="PTHR30290">
    <property type="entry name" value="PERIPLASMIC BINDING COMPONENT OF ABC TRANSPORTER"/>
    <property type="match status" value="1"/>
</dbReference>
<evidence type="ECO:0000256" key="4">
    <source>
        <dbReference type="SAM" id="SignalP"/>
    </source>
</evidence>
<dbReference type="STRING" id="1045558.SAMN05216175_10577"/>
<dbReference type="InterPro" id="IPR000914">
    <property type="entry name" value="SBP_5_dom"/>
</dbReference>
<dbReference type="EMBL" id="FOOU01000005">
    <property type="protein sequence ID" value="SFG30517.1"/>
    <property type="molecule type" value="Genomic_DNA"/>
</dbReference>
<evidence type="ECO:0000256" key="1">
    <source>
        <dbReference type="ARBA" id="ARBA00005695"/>
    </source>
</evidence>
<dbReference type="InterPro" id="IPR039424">
    <property type="entry name" value="SBP_5"/>
</dbReference>
<dbReference type="PANTHER" id="PTHR30290:SF9">
    <property type="entry name" value="OLIGOPEPTIDE-BINDING PROTEIN APPA"/>
    <property type="match status" value="1"/>
</dbReference>
<reference evidence="7" key="1">
    <citation type="submission" date="2016-10" db="EMBL/GenBank/DDBJ databases">
        <authorList>
            <person name="Varghese N."/>
            <person name="Submissions S."/>
        </authorList>
    </citation>
    <scope>NUCLEOTIDE SEQUENCE [LARGE SCALE GENOMIC DNA]</scope>
    <source>
        <strain evidence="7">CGMCC 1.10971</strain>
    </source>
</reference>
<dbReference type="GO" id="GO:1904680">
    <property type="term" value="F:peptide transmembrane transporter activity"/>
    <property type="evidence" value="ECO:0007669"/>
    <property type="project" value="TreeGrafter"/>
</dbReference>
<feature type="chain" id="PRO_5011738950" evidence="4">
    <location>
        <begin position="26"/>
        <end position="506"/>
    </location>
</feature>
<dbReference type="InterPro" id="IPR030678">
    <property type="entry name" value="Peptide/Ni-bd"/>
</dbReference>
<dbReference type="Pfam" id="PF00496">
    <property type="entry name" value="SBP_bac_5"/>
    <property type="match status" value="1"/>
</dbReference>
<dbReference type="Gene3D" id="3.10.105.10">
    <property type="entry name" value="Dipeptide-binding Protein, Domain 3"/>
    <property type="match status" value="1"/>
</dbReference>
<keyword evidence="7" id="KW-1185">Reference proteome</keyword>
<feature type="domain" description="Solute-binding protein family 5" evidence="5">
    <location>
        <begin position="69"/>
        <end position="426"/>
    </location>
</feature>
<keyword evidence="3 4" id="KW-0732">Signal</keyword>
<evidence type="ECO:0000256" key="3">
    <source>
        <dbReference type="ARBA" id="ARBA00022729"/>
    </source>
</evidence>
<dbReference type="OrthoDB" id="9801912at2"/>
<dbReference type="RefSeq" id="WP_090727001.1">
    <property type="nucleotide sequence ID" value="NZ_FOOU01000005.1"/>
</dbReference>
<dbReference type="AlphaFoldDB" id="A0A1I2QW36"/>
<dbReference type="PIRSF" id="PIRSF002741">
    <property type="entry name" value="MppA"/>
    <property type="match status" value="1"/>
</dbReference>